<proteinExistence type="predicted"/>
<dbReference type="Proteomes" id="UP001221328">
    <property type="component" value="Unassembled WGS sequence"/>
</dbReference>
<feature type="domain" description="HTH tetR-type" evidence="4">
    <location>
        <begin position="18"/>
        <end position="78"/>
    </location>
</feature>
<dbReference type="PROSITE" id="PS50977">
    <property type="entry name" value="HTH_TETR_2"/>
    <property type="match status" value="1"/>
</dbReference>
<keyword evidence="6" id="KW-1185">Reference proteome</keyword>
<feature type="DNA-binding region" description="H-T-H motif" evidence="2">
    <location>
        <begin position="41"/>
        <end position="60"/>
    </location>
</feature>
<dbReference type="Gene3D" id="1.10.357.10">
    <property type="entry name" value="Tetracycline Repressor, domain 2"/>
    <property type="match status" value="1"/>
</dbReference>
<sequence>MDEEESGPRQRAAETKRRRTRESIVNGTIDLFKDQEHGDYTLGQIAEEAGVGTATIVNNFGTKYEVLRTAHDRLLAPIIEPITAGAENGTYKPKDGVDELIRYIYAIAKMCQQHQALTVAMIRAYFEQTSDGTLDLGSFITKGLHPILMAPPFIPGEGVDAAIHIFSQAGTRRGAFNHRYHTWALMMTLYHGTANDEPSRVAEFACSQMLAAALPEVDPRDLSARLPRIKEKVDGWFERRENQEI</sequence>
<gene>
    <name evidence="5" type="ORF">PO587_27250</name>
</gene>
<evidence type="ECO:0000313" key="5">
    <source>
        <dbReference type="EMBL" id="MDC2958148.1"/>
    </source>
</evidence>
<evidence type="ECO:0000256" key="2">
    <source>
        <dbReference type="PROSITE-ProRule" id="PRU00335"/>
    </source>
</evidence>
<evidence type="ECO:0000259" key="4">
    <source>
        <dbReference type="PROSITE" id="PS50977"/>
    </source>
</evidence>
<dbReference type="InterPro" id="IPR001647">
    <property type="entry name" value="HTH_TetR"/>
</dbReference>
<dbReference type="SUPFAM" id="SSF46689">
    <property type="entry name" value="Homeodomain-like"/>
    <property type="match status" value="1"/>
</dbReference>
<feature type="compositionally biased region" description="Basic and acidic residues" evidence="3">
    <location>
        <begin position="1"/>
        <end position="15"/>
    </location>
</feature>
<keyword evidence="1 2" id="KW-0238">DNA-binding</keyword>
<comment type="caution">
    <text evidence="5">The sequence shown here is derived from an EMBL/GenBank/DDBJ whole genome shotgun (WGS) entry which is preliminary data.</text>
</comment>
<reference evidence="5 6" key="1">
    <citation type="journal article" date="2015" name="Int. J. Syst. Evol. Microbiol.">
        <title>Streptomyces gilvifuscus sp. nov., an actinomycete that produces antibacterial compounds isolated from soil.</title>
        <authorList>
            <person name="Nguyen T.M."/>
            <person name="Kim J."/>
        </authorList>
    </citation>
    <scope>NUCLEOTIDE SEQUENCE [LARGE SCALE GENOMIC DNA]</scope>
    <source>
        <strain evidence="5 6">T113</strain>
    </source>
</reference>
<dbReference type="RefSeq" id="WP_272177050.1">
    <property type="nucleotide sequence ID" value="NZ_JAQOSK010000011.1"/>
</dbReference>
<dbReference type="InterPro" id="IPR009057">
    <property type="entry name" value="Homeodomain-like_sf"/>
</dbReference>
<dbReference type="EMBL" id="JAQOSK010000011">
    <property type="protein sequence ID" value="MDC2958148.1"/>
    <property type="molecule type" value="Genomic_DNA"/>
</dbReference>
<organism evidence="5 6">
    <name type="scientific">Streptomyces gilvifuscus</name>
    <dbReference type="NCBI Taxonomy" id="1550617"/>
    <lineage>
        <taxon>Bacteria</taxon>
        <taxon>Bacillati</taxon>
        <taxon>Actinomycetota</taxon>
        <taxon>Actinomycetes</taxon>
        <taxon>Kitasatosporales</taxon>
        <taxon>Streptomycetaceae</taxon>
        <taxon>Streptomyces</taxon>
    </lineage>
</organism>
<evidence type="ECO:0000256" key="1">
    <source>
        <dbReference type="ARBA" id="ARBA00023125"/>
    </source>
</evidence>
<protein>
    <submittedName>
        <fullName evidence="5">TetR/AcrR family transcriptional regulator</fullName>
    </submittedName>
</protein>
<feature type="region of interest" description="Disordered" evidence="3">
    <location>
        <begin position="1"/>
        <end position="20"/>
    </location>
</feature>
<evidence type="ECO:0000256" key="3">
    <source>
        <dbReference type="SAM" id="MobiDB-lite"/>
    </source>
</evidence>
<accession>A0ABT5G057</accession>
<name>A0ABT5G057_9ACTN</name>
<evidence type="ECO:0000313" key="6">
    <source>
        <dbReference type="Proteomes" id="UP001221328"/>
    </source>
</evidence>